<evidence type="ECO:0000313" key="2">
    <source>
        <dbReference type="EMBL" id="VVQ17657.1"/>
    </source>
</evidence>
<reference evidence="2 3" key="1">
    <citation type="submission" date="2019-09" db="EMBL/GenBank/DDBJ databases">
        <authorList>
            <person name="Chandra G."/>
            <person name="Truman W A."/>
        </authorList>
    </citation>
    <scope>NUCLEOTIDE SEQUENCE [LARGE SCALE GENOMIC DNA]</scope>
    <source>
        <strain evidence="2">PS925</strain>
    </source>
</reference>
<dbReference type="Proteomes" id="UP000412311">
    <property type="component" value="Unassembled WGS sequence"/>
</dbReference>
<dbReference type="EMBL" id="CABVJG010000013">
    <property type="protein sequence ID" value="VVQ17657.1"/>
    <property type="molecule type" value="Genomic_DNA"/>
</dbReference>
<proteinExistence type="predicted"/>
<organism evidence="2 3">
    <name type="scientific">Pseudomonas fluorescens</name>
    <dbReference type="NCBI Taxonomy" id="294"/>
    <lineage>
        <taxon>Bacteria</taxon>
        <taxon>Pseudomonadati</taxon>
        <taxon>Pseudomonadota</taxon>
        <taxon>Gammaproteobacteria</taxon>
        <taxon>Pseudomonadales</taxon>
        <taxon>Pseudomonadaceae</taxon>
        <taxon>Pseudomonas</taxon>
    </lineage>
</organism>
<sequence precursor="true">MHPLLSKTATVLVVSALAQGIAQAALFAVDPGPYTPANGGFASWYQDSHGRTLDLCLSKALSSRVPSAPGAPSYMCSLLPTPGVFDDAQPIVFPTNFPDEAFWFTGETALVDAARGIDLGYVSAIEAAFAAEEPVEGDQVSFARIRIRVDVPTAGTYVITHPYGVDVFNIDTPGRRAINMTRDIGIGTPKTYDGALKGDIGPFLRSVNGPYTETNPLTGAAEQFVGDPNLNEAVTGSPFNTNYVRIEGPNGLDLRTNVFAVSGKLSTVVRPTPMITQRSTYSRKAGTSAPVAQQDVFVLAPPAPGTVAVTSSTPVLNMTEANSTGSWYAQSSANPTLPTTLQVTADNHLAIASSTPTTLPMTLTDLVVIQSAQYSLSSGQLTVVASTSDETSPPVLTATSGSGAAIGALGGDGAVKTLATGISPIPPAKVRVTSSNGGSDTEEVVIVQ</sequence>
<feature type="chain" id="PRO_5022793271" description="Glycoprotein gp2" evidence="1">
    <location>
        <begin position="25"/>
        <end position="448"/>
    </location>
</feature>
<evidence type="ECO:0000313" key="3">
    <source>
        <dbReference type="Proteomes" id="UP000412311"/>
    </source>
</evidence>
<dbReference type="RefSeq" id="WP_150794777.1">
    <property type="nucleotide sequence ID" value="NZ_CABVJG010000013.1"/>
</dbReference>
<evidence type="ECO:0008006" key="4">
    <source>
        <dbReference type="Google" id="ProtNLM"/>
    </source>
</evidence>
<gene>
    <name evidence="2" type="ORF">PS925_04335</name>
</gene>
<accession>A0A5E7V188</accession>
<keyword evidence="1" id="KW-0732">Signal</keyword>
<evidence type="ECO:0000256" key="1">
    <source>
        <dbReference type="SAM" id="SignalP"/>
    </source>
</evidence>
<protein>
    <recommendedName>
        <fullName evidence="4">Glycoprotein gp2</fullName>
    </recommendedName>
</protein>
<name>A0A5E7V188_PSEFL</name>
<feature type="signal peptide" evidence="1">
    <location>
        <begin position="1"/>
        <end position="24"/>
    </location>
</feature>
<dbReference type="AlphaFoldDB" id="A0A5E7V188"/>